<protein>
    <recommendedName>
        <fullName evidence="4">Gfo/Idh/MocA-like oxidoreductase N-terminal domain-containing protein</fullName>
    </recommendedName>
</protein>
<dbReference type="EMBL" id="BPEU01000023">
    <property type="protein sequence ID" value="GIU43817.1"/>
    <property type="molecule type" value="Genomic_DNA"/>
</dbReference>
<keyword evidence="1" id="KW-0732">Signal</keyword>
<evidence type="ECO:0000256" key="1">
    <source>
        <dbReference type="ARBA" id="ARBA00022729"/>
    </source>
</evidence>
<gene>
    <name evidence="2" type="ORF">TUM3794_30380</name>
</gene>
<sequence length="90" mass="9676">MKDLNRRNFLKVAGLTAAGLVTTKMSYAAQSQQAAPPLGKSVMGLVAPKLDTVRVGFIGVGERGYGHVQHFCHLEGVEIKAICDTHQEVL</sequence>
<organism evidence="2 3">
    <name type="scientific">Shewanella colwelliana</name>
    <name type="common">Alteromonas colwelliana</name>
    <dbReference type="NCBI Taxonomy" id="23"/>
    <lineage>
        <taxon>Bacteria</taxon>
        <taxon>Pseudomonadati</taxon>
        <taxon>Pseudomonadota</taxon>
        <taxon>Gammaproteobacteria</taxon>
        <taxon>Alteromonadales</taxon>
        <taxon>Shewanellaceae</taxon>
        <taxon>Shewanella</taxon>
    </lineage>
</organism>
<comment type="caution">
    <text evidence="2">The sequence shown here is derived from an EMBL/GenBank/DDBJ whole genome shotgun (WGS) entry which is preliminary data.</text>
</comment>
<proteinExistence type="predicted"/>
<dbReference type="PROSITE" id="PS51318">
    <property type="entry name" value="TAT"/>
    <property type="match status" value="1"/>
</dbReference>
<accession>A0ABQ4P8M7</accession>
<dbReference type="SUPFAM" id="SSF51735">
    <property type="entry name" value="NAD(P)-binding Rossmann-fold domains"/>
    <property type="match status" value="1"/>
</dbReference>
<evidence type="ECO:0000313" key="3">
    <source>
        <dbReference type="Proteomes" id="UP000773469"/>
    </source>
</evidence>
<reference evidence="2 3" key="1">
    <citation type="submission" date="2021-05" db="EMBL/GenBank/DDBJ databases">
        <title>Molecular characterization for Shewanella algae harboring chromosomal blaOXA-55-like strains isolated from clinical and environment sample.</title>
        <authorList>
            <person name="Ohama Y."/>
            <person name="Aoki K."/>
            <person name="Harada S."/>
            <person name="Moriya K."/>
            <person name="Ishii Y."/>
            <person name="Tateda K."/>
        </authorList>
    </citation>
    <scope>NUCLEOTIDE SEQUENCE [LARGE SCALE GENOMIC DNA]</scope>
    <source>
        <strain evidence="2 3">MBTL60-118</strain>
    </source>
</reference>
<dbReference type="Proteomes" id="UP000773469">
    <property type="component" value="Unassembled WGS sequence"/>
</dbReference>
<dbReference type="Gene3D" id="3.40.50.720">
    <property type="entry name" value="NAD(P)-binding Rossmann-like Domain"/>
    <property type="match status" value="1"/>
</dbReference>
<dbReference type="InterPro" id="IPR036291">
    <property type="entry name" value="NAD(P)-bd_dom_sf"/>
</dbReference>
<name>A0ABQ4P8M7_SHECO</name>
<evidence type="ECO:0008006" key="4">
    <source>
        <dbReference type="Google" id="ProtNLM"/>
    </source>
</evidence>
<evidence type="ECO:0000313" key="2">
    <source>
        <dbReference type="EMBL" id="GIU43817.1"/>
    </source>
</evidence>
<dbReference type="InterPro" id="IPR006311">
    <property type="entry name" value="TAT_signal"/>
</dbReference>
<keyword evidence="3" id="KW-1185">Reference proteome</keyword>
<dbReference type="NCBIfam" id="TIGR01409">
    <property type="entry name" value="TAT_signal_seq"/>
    <property type="match status" value="1"/>
</dbReference>
<dbReference type="InterPro" id="IPR019546">
    <property type="entry name" value="TAT_signal_bac_arc"/>
</dbReference>